<sequence>MISIDTSLCIVIILEKTLLAYEGDDNGCFVRIQSDKQGAIFTHRWPPIIFSGLPDAALVKASPRILRRPALTGQRESLCLGGSSWLGDTPNYF</sequence>
<accession>A0ABP8V3G7</accession>
<proteinExistence type="predicted"/>
<protein>
    <submittedName>
        <fullName evidence="1">Uncharacterized protein</fullName>
    </submittedName>
</protein>
<organism evidence="1 2">
    <name type="scientific">Kistimonas scapharcae</name>
    <dbReference type="NCBI Taxonomy" id="1036133"/>
    <lineage>
        <taxon>Bacteria</taxon>
        <taxon>Pseudomonadati</taxon>
        <taxon>Pseudomonadota</taxon>
        <taxon>Gammaproteobacteria</taxon>
        <taxon>Oceanospirillales</taxon>
        <taxon>Endozoicomonadaceae</taxon>
        <taxon>Kistimonas</taxon>
    </lineage>
</organism>
<evidence type="ECO:0000313" key="1">
    <source>
        <dbReference type="EMBL" id="GAA4650003.1"/>
    </source>
</evidence>
<gene>
    <name evidence="1" type="ORF">GCM10023116_22860</name>
</gene>
<keyword evidence="2" id="KW-1185">Reference proteome</keyword>
<evidence type="ECO:0000313" key="2">
    <source>
        <dbReference type="Proteomes" id="UP001500604"/>
    </source>
</evidence>
<dbReference type="Proteomes" id="UP001500604">
    <property type="component" value="Unassembled WGS sequence"/>
</dbReference>
<reference evidence="2" key="1">
    <citation type="journal article" date="2019" name="Int. J. Syst. Evol. Microbiol.">
        <title>The Global Catalogue of Microorganisms (GCM) 10K type strain sequencing project: providing services to taxonomists for standard genome sequencing and annotation.</title>
        <authorList>
            <consortium name="The Broad Institute Genomics Platform"/>
            <consortium name="The Broad Institute Genome Sequencing Center for Infectious Disease"/>
            <person name="Wu L."/>
            <person name="Ma J."/>
        </authorList>
    </citation>
    <scope>NUCLEOTIDE SEQUENCE [LARGE SCALE GENOMIC DNA]</scope>
    <source>
        <strain evidence="2">JCM 17805</strain>
    </source>
</reference>
<comment type="caution">
    <text evidence="1">The sequence shown here is derived from an EMBL/GenBank/DDBJ whole genome shotgun (WGS) entry which is preliminary data.</text>
</comment>
<dbReference type="EMBL" id="BAABFL010000349">
    <property type="protein sequence ID" value="GAA4650003.1"/>
    <property type="molecule type" value="Genomic_DNA"/>
</dbReference>
<name>A0ABP8V3G7_9GAMM</name>